<sequence length="177" mass="20030">MNFYDFKFLLTAIVKQQNAEDWNGDINHQSWEEVVEECLLPLRSSNANFTKLGTASNVGQSVSLRRRSGLAGEGEEGDAEEEEEDEAASVLTCDVSEEIMCEKRAGRKGSMVRNENQETRRWRDEGRRGRNEKECNKLAVRLFSTCIKTSSGDGRLESIARHLLPLAVLFQCSWVEP</sequence>
<reference evidence="2 3" key="1">
    <citation type="journal article" date="2021" name="J. Hered.">
        <title>A chromosome-level genome assembly of the parasitoid wasp, Cotesia glomerata (Hymenoptera: Braconidae).</title>
        <authorList>
            <person name="Pinto B.J."/>
            <person name="Weis J.J."/>
            <person name="Gamble T."/>
            <person name="Ode P.J."/>
            <person name="Paul R."/>
            <person name="Zaspel J.M."/>
        </authorList>
    </citation>
    <scope>NUCLEOTIDE SEQUENCE [LARGE SCALE GENOMIC DNA]</scope>
    <source>
        <strain evidence="2">CgM1</strain>
    </source>
</reference>
<protein>
    <submittedName>
        <fullName evidence="2">Uncharacterized protein</fullName>
    </submittedName>
</protein>
<comment type="caution">
    <text evidence="2">The sequence shown here is derived from an EMBL/GenBank/DDBJ whole genome shotgun (WGS) entry which is preliminary data.</text>
</comment>
<organism evidence="2 3">
    <name type="scientific">Cotesia glomerata</name>
    <name type="common">Lepidopteran parasitic wasp</name>
    <name type="synonym">Apanteles glomeratus</name>
    <dbReference type="NCBI Taxonomy" id="32391"/>
    <lineage>
        <taxon>Eukaryota</taxon>
        <taxon>Metazoa</taxon>
        <taxon>Ecdysozoa</taxon>
        <taxon>Arthropoda</taxon>
        <taxon>Hexapoda</taxon>
        <taxon>Insecta</taxon>
        <taxon>Pterygota</taxon>
        <taxon>Neoptera</taxon>
        <taxon>Endopterygota</taxon>
        <taxon>Hymenoptera</taxon>
        <taxon>Apocrita</taxon>
        <taxon>Ichneumonoidea</taxon>
        <taxon>Braconidae</taxon>
        <taxon>Microgastrinae</taxon>
        <taxon>Cotesia</taxon>
    </lineage>
</organism>
<dbReference type="Proteomes" id="UP000826195">
    <property type="component" value="Unassembled WGS sequence"/>
</dbReference>
<dbReference type="AlphaFoldDB" id="A0AAV7I506"/>
<evidence type="ECO:0000313" key="3">
    <source>
        <dbReference type="Proteomes" id="UP000826195"/>
    </source>
</evidence>
<gene>
    <name evidence="2" type="ORF">KQX54_008155</name>
</gene>
<keyword evidence="3" id="KW-1185">Reference proteome</keyword>
<feature type="region of interest" description="Disordered" evidence="1">
    <location>
        <begin position="66"/>
        <end position="87"/>
    </location>
</feature>
<accession>A0AAV7I506</accession>
<feature type="compositionally biased region" description="Acidic residues" evidence="1">
    <location>
        <begin position="73"/>
        <end position="87"/>
    </location>
</feature>
<evidence type="ECO:0000256" key="1">
    <source>
        <dbReference type="SAM" id="MobiDB-lite"/>
    </source>
</evidence>
<dbReference type="EMBL" id="JAHXZJ010002237">
    <property type="protein sequence ID" value="KAH0546304.1"/>
    <property type="molecule type" value="Genomic_DNA"/>
</dbReference>
<evidence type="ECO:0000313" key="2">
    <source>
        <dbReference type="EMBL" id="KAH0546304.1"/>
    </source>
</evidence>
<name>A0AAV7I506_COTGL</name>
<proteinExistence type="predicted"/>